<evidence type="ECO:0000313" key="10">
    <source>
        <dbReference type="Proteomes" id="UP001140011"/>
    </source>
</evidence>
<dbReference type="Gene3D" id="3.40.50.300">
    <property type="entry name" value="P-loop containing nucleotide triphosphate hydrolases"/>
    <property type="match status" value="1"/>
</dbReference>
<keyword evidence="7" id="KW-0472">Membrane</keyword>
<dbReference type="EMBL" id="JANBUH010000085">
    <property type="protein sequence ID" value="KAJ2754959.1"/>
    <property type="molecule type" value="Genomic_DNA"/>
</dbReference>
<dbReference type="SMART" id="SM00382">
    <property type="entry name" value="AAA"/>
    <property type="match status" value="1"/>
</dbReference>
<reference evidence="9" key="1">
    <citation type="submission" date="2022-07" db="EMBL/GenBank/DDBJ databases">
        <title>Phylogenomic reconstructions and comparative analyses of Kickxellomycotina fungi.</title>
        <authorList>
            <person name="Reynolds N.K."/>
            <person name="Stajich J.E."/>
            <person name="Barry K."/>
            <person name="Grigoriev I.V."/>
            <person name="Crous P."/>
            <person name="Smith M.E."/>
        </authorList>
    </citation>
    <scope>NUCLEOTIDE SEQUENCE</scope>
    <source>
        <strain evidence="9">BCRC 34297</strain>
    </source>
</reference>
<protein>
    <recommendedName>
        <fullName evidence="8">ABC transporter domain-containing protein</fullName>
    </recommendedName>
</protein>
<dbReference type="GO" id="GO:0016020">
    <property type="term" value="C:membrane"/>
    <property type="evidence" value="ECO:0007669"/>
    <property type="project" value="UniProtKB-SubCell"/>
</dbReference>
<dbReference type="SUPFAM" id="SSF52540">
    <property type="entry name" value="P-loop containing nucleoside triphosphate hydrolases"/>
    <property type="match status" value="1"/>
</dbReference>
<proteinExistence type="predicted"/>
<dbReference type="GO" id="GO:0016887">
    <property type="term" value="F:ATP hydrolysis activity"/>
    <property type="evidence" value="ECO:0007669"/>
    <property type="project" value="InterPro"/>
</dbReference>
<dbReference type="InterPro" id="IPR003439">
    <property type="entry name" value="ABC_transporter-like_ATP-bd"/>
</dbReference>
<keyword evidence="5" id="KW-0067">ATP-binding</keyword>
<comment type="subcellular location">
    <subcellularLocation>
        <location evidence="1">Membrane</location>
        <topology evidence="1">Multi-pass membrane protein</topology>
    </subcellularLocation>
</comment>
<evidence type="ECO:0000256" key="1">
    <source>
        <dbReference type="ARBA" id="ARBA00004141"/>
    </source>
</evidence>
<dbReference type="FunFam" id="3.40.50.300:FF:000838">
    <property type="entry name" value="ABC multidrug transporter (Eurofung)"/>
    <property type="match status" value="1"/>
</dbReference>
<evidence type="ECO:0000256" key="6">
    <source>
        <dbReference type="ARBA" id="ARBA00022989"/>
    </source>
</evidence>
<keyword evidence="6" id="KW-1133">Transmembrane helix</keyword>
<evidence type="ECO:0000256" key="3">
    <source>
        <dbReference type="ARBA" id="ARBA00022692"/>
    </source>
</evidence>
<dbReference type="OrthoDB" id="6500128at2759"/>
<dbReference type="GO" id="GO:0005524">
    <property type="term" value="F:ATP binding"/>
    <property type="evidence" value="ECO:0007669"/>
    <property type="project" value="UniProtKB-KW"/>
</dbReference>
<dbReference type="AlphaFoldDB" id="A0A9W8LCX8"/>
<keyword evidence="4" id="KW-0547">Nucleotide-binding</keyword>
<dbReference type="InterPro" id="IPR027417">
    <property type="entry name" value="P-loop_NTPase"/>
</dbReference>
<dbReference type="PANTHER" id="PTHR24223">
    <property type="entry name" value="ATP-BINDING CASSETTE SUB-FAMILY C"/>
    <property type="match status" value="1"/>
</dbReference>
<evidence type="ECO:0000313" key="9">
    <source>
        <dbReference type="EMBL" id="KAJ2754959.1"/>
    </source>
</evidence>
<evidence type="ECO:0000256" key="4">
    <source>
        <dbReference type="ARBA" id="ARBA00022741"/>
    </source>
</evidence>
<dbReference type="CDD" id="cd03244">
    <property type="entry name" value="ABCC_MRP_domain2"/>
    <property type="match status" value="1"/>
</dbReference>
<gene>
    <name evidence="9" type="ORF">GGI19_002008</name>
</gene>
<keyword evidence="2" id="KW-0813">Transport</keyword>
<accession>A0A9W8LCX8</accession>
<dbReference type="PROSITE" id="PS50893">
    <property type="entry name" value="ABC_TRANSPORTER_2"/>
    <property type="match status" value="1"/>
</dbReference>
<dbReference type="GO" id="GO:0042626">
    <property type="term" value="F:ATPase-coupled transmembrane transporter activity"/>
    <property type="evidence" value="ECO:0007669"/>
    <property type="project" value="TreeGrafter"/>
</dbReference>
<comment type="caution">
    <text evidence="9">The sequence shown here is derived from an EMBL/GenBank/DDBJ whole genome shotgun (WGS) entry which is preliminary data.</text>
</comment>
<name>A0A9W8LCX8_9FUNG</name>
<organism evidence="9 10">
    <name type="scientific">Coemansia pectinata</name>
    <dbReference type="NCBI Taxonomy" id="1052879"/>
    <lineage>
        <taxon>Eukaryota</taxon>
        <taxon>Fungi</taxon>
        <taxon>Fungi incertae sedis</taxon>
        <taxon>Zoopagomycota</taxon>
        <taxon>Kickxellomycotina</taxon>
        <taxon>Kickxellomycetes</taxon>
        <taxon>Kickxellales</taxon>
        <taxon>Kickxellaceae</taxon>
        <taxon>Coemansia</taxon>
    </lineage>
</organism>
<dbReference type="InterPro" id="IPR003593">
    <property type="entry name" value="AAA+_ATPase"/>
</dbReference>
<keyword evidence="10" id="KW-1185">Reference proteome</keyword>
<keyword evidence="3" id="KW-0812">Transmembrane</keyword>
<dbReference type="Pfam" id="PF00005">
    <property type="entry name" value="ABC_tran"/>
    <property type="match status" value="1"/>
</dbReference>
<evidence type="ECO:0000256" key="7">
    <source>
        <dbReference type="ARBA" id="ARBA00023136"/>
    </source>
</evidence>
<evidence type="ECO:0000256" key="2">
    <source>
        <dbReference type="ARBA" id="ARBA00022448"/>
    </source>
</evidence>
<feature type="domain" description="ABC transporter" evidence="8">
    <location>
        <begin position="24"/>
        <end position="252"/>
    </location>
</feature>
<sequence>MAQEAPWHIASKKVSAARSSQGRIMFSGCSLRYKLGDQLALKGVTFSIRPEERVGIVGRTGSGKSSLLQALLRVVELESGSISIDGIDLRKVGLHGLRRSISVVSQTAALLEGTMRSNIDPFGEHTDAEIDVAIRSCQLGELGADKWIEGGGRNLSTGQQQLVSICRAVLRRKDILVLDEATASVDEQTEQIISAVINREFKHSTVLIIAHRLQAITECSRILVMDDGRLVEQGPPSFLATRNGHYARLLRAAAAAGASPEA</sequence>
<dbReference type="InterPro" id="IPR050173">
    <property type="entry name" value="ABC_transporter_C-like"/>
</dbReference>
<evidence type="ECO:0000256" key="5">
    <source>
        <dbReference type="ARBA" id="ARBA00022840"/>
    </source>
</evidence>
<dbReference type="Proteomes" id="UP001140011">
    <property type="component" value="Unassembled WGS sequence"/>
</dbReference>
<evidence type="ECO:0000259" key="8">
    <source>
        <dbReference type="PROSITE" id="PS50893"/>
    </source>
</evidence>